<comment type="function">
    <text evidence="5">Required for morphogenesis and for the elongation of the flagellar filament by facilitating polymerization of the flagellin monomers at the tip of growing filament. Forms a capping structure, which prevents flagellin subunits (transported through the central channel of the flagellum) from leaking out without polymerization at the distal end.</text>
</comment>
<keyword evidence="10" id="KW-0966">Cell projection</keyword>
<dbReference type="RefSeq" id="WP_021366085.1">
    <property type="nucleotide sequence ID" value="NZ_BBYB01000122.1"/>
</dbReference>
<comment type="subcellular location">
    <subcellularLocation>
        <location evidence="5">Secreted</location>
    </subcellularLocation>
    <subcellularLocation>
        <location evidence="5">Bacterial flagellum</location>
    </subcellularLocation>
</comment>
<accession>A0A069AS59</accession>
<dbReference type="Pfam" id="PF07195">
    <property type="entry name" value="FliD_C"/>
    <property type="match status" value="1"/>
</dbReference>
<dbReference type="PANTHER" id="PTHR30288:SF0">
    <property type="entry name" value="FLAGELLAR HOOK-ASSOCIATED PROTEIN 2"/>
    <property type="match status" value="1"/>
</dbReference>
<evidence type="ECO:0000256" key="5">
    <source>
        <dbReference type="RuleBase" id="RU362066"/>
    </source>
</evidence>
<dbReference type="GO" id="GO:0005576">
    <property type="term" value="C:extracellular region"/>
    <property type="evidence" value="ECO:0007669"/>
    <property type="project" value="UniProtKB-SubCell"/>
</dbReference>
<evidence type="ECO:0000259" key="6">
    <source>
        <dbReference type="Pfam" id="PF02465"/>
    </source>
</evidence>
<evidence type="ECO:0000256" key="4">
    <source>
        <dbReference type="ARBA" id="ARBA00023143"/>
    </source>
</evidence>
<dbReference type="SMR" id="A0A069AS59"/>
<protein>
    <recommendedName>
        <fullName evidence="5">Flagellar hook-associated protein 2</fullName>
        <shortName evidence="5">HAP2</shortName>
    </recommendedName>
    <alternativeName>
        <fullName evidence="5">Flagellar cap protein</fullName>
    </alternativeName>
</protein>
<dbReference type="AlphaFoldDB" id="A0A069AS59"/>
<evidence type="ECO:0000259" key="7">
    <source>
        <dbReference type="Pfam" id="PF07195"/>
    </source>
</evidence>
<dbReference type="GO" id="GO:0071973">
    <property type="term" value="P:bacterial-type flagellum-dependent cell motility"/>
    <property type="evidence" value="ECO:0007669"/>
    <property type="project" value="TreeGrafter"/>
</dbReference>
<keyword evidence="5" id="KW-0964">Secreted</keyword>
<evidence type="ECO:0000313" key="10">
    <source>
        <dbReference type="EMBL" id="CDS98738.1"/>
    </source>
</evidence>
<dbReference type="PANTHER" id="PTHR30288">
    <property type="entry name" value="FLAGELLAR CAP/ASSEMBLY PROTEIN FLID"/>
    <property type="match status" value="1"/>
</dbReference>
<reference evidence="10" key="1">
    <citation type="submission" date="2014-07" db="EMBL/GenBank/DDBJ databases">
        <authorList>
            <person name="Monot Marc"/>
        </authorList>
    </citation>
    <scope>NUCLEOTIDE SEQUENCE</scope>
    <source>
        <strain evidence="10">7032989</strain>
        <strain evidence="9">7032994</strain>
    </source>
</reference>
<sequence>MSSISPIRVTGLSGNFDMEGIIEASMIRDKEKVDKAKQEQQIVKWKQEIYRNVIQESKDLYDKYLSINSPNSIVSEKAYSSTRITSSDESIIVAKGSAGAEKINYQFAVSQMAEPAKFTIKLNSSEPIVRQFPPNASGASSLTIGDVNIPISEQDTTSTIVSKINSLCADNDIKASYSEMTGELIISRKQTGSSSDINLRVIGNDNLAQQIANDNGITFINDAGGNKFANVYGKNLEADVTDEHGRVTHISKEQNSFNIDNIDYNVNSKGTAKLTSVTDTEEAVKNMQAFVDDYNKLMDKVYGLVTTKKSKDYPPLTDAQKEDMTTEEIEKWEKKAKEGILRNDDELRAFVEDIQSAFFGDGKNIIALRKLGINESENYNKKGQISFNADTFSKALIDDSDKVYKTLAGYSSNYDDKGMFEKLKDIVYEYSGSSTSKLPKKAGIEKTASASENVYSKQIAEQERNISRLVEKMNDKEKRLYAKYSALESLLNQYSSQMNYFSQAQGN</sequence>
<evidence type="ECO:0000256" key="2">
    <source>
        <dbReference type="ARBA" id="ARBA00011255"/>
    </source>
</evidence>
<dbReference type="InterPro" id="IPR003481">
    <property type="entry name" value="FliD_N"/>
</dbReference>
<dbReference type="InterPro" id="IPR010810">
    <property type="entry name" value="Flagellin_hook_IN_motif"/>
</dbReference>
<feature type="domain" description="Flagellar hook-associated protein 2 N-terminal" evidence="6">
    <location>
        <begin position="15"/>
        <end position="114"/>
    </location>
</feature>
<keyword evidence="3" id="KW-0175">Coiled coil</keyword>
<dbReference type="GO" id="GO:0009424">
    <property type="term" value="C:bacterial-type flagellum hook"/>
    <property type="evidence" value="ECO:0007669"/>
    <property type="project" value="UniProtKB-UniRule"/>
</dbReference>
<feature type="domain" description="Flagellar hook-associated protein 2 C-terminal" evidence="7">
    <location>
        <begin position="249"/>
        <end position="495"/>
    </location>
</feature>
<keyword evidence="10" id="KW-0282">Flagellum</keyword>
<gene>
    <name evidence="10" type="primary">fliD</name>
    <name evidence="10" type="ORF">BN1095_210144</name>
    <name evidence="8" type="ORF">BN1096_160136</name>
    <name evidence="9" type="ORF">BN1097_140138</name>
</gene>
<evidence type="ECO:0000256" key="1">
    <source>
        <dbReference type="ARBA" id="ARBA00009764"/>
    </source>
</evidence>
<comment type="subunit">
    <text evidence="2 5">Homopentamer.</text>
</comment>
<dbReference type="InterPro" id="IPR010809">
    <property type="entry name" value="FliD_C"/>
</dbReference>
<dbReference type="EMBL" id="LK932465">
    <property type="protein sequence ID" value="CDS83179.1"/>
    <property type="molecule type" value="Genomic_DNA"/>
</dbReference>
<dbReference type="Pfam" id="PF07196">
    <property type="entry name" value="Flagellin_IN"/>
    <property type="match status" value="1"/>
</dbReference>
<evidence type="ECO:0000313" key="9">
    <source>
        <dbReference type="EMBL" id="CDS83313.1"/>
    </source>
</evidence>
<evidence type="ECO:0000313" key="8">
    <source>
        <dbReference type="EMBL" id="CDS83179.1"/>
    </source>
</evidence>
<dbReference type="GO" id="GO:0007155">
    <property type="term" value="P:cell adhesion"/>
    <property type="evidence" value="ECO:0007669"/>
    <property type="project" value="InterPro"/>
</dbReference>
<keyword evidence="4 5" id="KW-0975">Bacterial flagellum</keyword>
<name>A0A069AS59_CLODI</name>
<dbReference type="EMBL" id="LK932347">
    <property type="protein sequence ID" value="CDS83313.1"/>
    <property type="molecule type" value="Genomic_DNA"/>
</dbReference>
<dbReference type="EMBL" id="LK932861">
    <property type="protein sequence ID" value="CDS98738.1"/>
    <property type="molecule type" value="Genomic_DNA"/>
</dbReference>
<dbReference type="GO" id="GO:0009421">
    <property type="term" value="C:bacterial-type flagellum filament cap"/>
    <property type="evidence" value="ECO:0007669"/>
    <property type="project" value="InterPro"/>
</dbReference>
<dbReference type="InterPro" id="IPR040026">
    <property type="entry name" value="FliD"/>
</dbReference>
<proteinExistence type="inferred from homology"/>
<organism evidence="10">
    <name type="scientific">Clostridioides difficile</name>
    <name type="common">Peptoclostridium difficile</name>
    <dbReference type="NCBI Taxonomy" id="1496"/>
    <lineage>
        <taxon>Bacteria</taxon>
        <taxon>Bacillati</taxon>
        <taxon>Bacillota</taxon>
        <taxon>Clostridia</taxon>
        <taxon>Peptostreptococcales</taxon>
        <taxon>Peptostreptococcaceae</taxon>
        <taxon>Clostridioides</taxon>
    </lineage>
</organism>
<keyword evidence="10" id="KW-0969">Cilium</keyword>
<comment type="similarity">
    <text evidence="1 5">Belongs to the FliD family.</text>
</comment>
<dbReference type="Pfam" id="PF02465">
    <property type="entry name" value="FliD_N"/>
    <property type="match status" value="1"/>
</dbReference>
<evidence type="ECO:0000256" key="3">
    <source>
        <dbReference type="ARBA" id="ARBA00023054"/>
    </source>
</evidence>